<dbReference type="CDD" id="cd06588">
    <property type="entry name" value="PhnB_like"/>
    <property type="match status" value="2"/>
</dbReference>
<reference evidence="2 3" key="1">
    <citation type="submission" date="2018-11" db="EMBL/GenBank/DDBJ databases">
        <title>Draft genome sequence of Ferruginibacter sp. BO-59.</title>
        <authorList>
            <person name="Im W.T."/>
        </authorList>
    </citation>
    <scope>NUCLEOTIDE SEQUENCE [LARGE SCALE GENOMIC DNA]</scope>
    <source>
        <strain evidence="2 3">BO-59</strain>
    </source>
</reference>
<feature type="domain" description="PhnB-like" evidence="1">
    <location>
        <begin position="5"/>
        <end position="114"/>
    </location>
</feature>
<dbReference type="RefSeq" id="WP_123122106.1">
    <property type="nucleotide sequence ID" value="NZ_RJJR01000016.1"/>
</dbReference>
<dbReference type="Pfam" id="PF06983">
    <property type="entry name" value="3-dmu-9_3-mt"/>
    <property type="match status" value="2"/>
</dbReference>
<dbReference type="EMBL" id="RJJR01000016">
    <property type="protein sequence ID" value="RNI33849.1"/>
    <property type="molecule type" value="Genomic_DNA"/>
</dbReference>
<dbReference type="Proteomes" id="UP000267223">
    <property type="component" value="Unassembled WGS sequence"/>
</dbReference>
<protein>
    <submittedName>
        <fullName evidence="2">VOC family protein</fullName>
    </submittedName>
</protein>
<evidence type="ECO:0000313" key="3">
    <source>
        <dbReference type="Proteomes" id="UP000267223"/>
    </source>
</evidence>
<dbReference type="Gene3D" id="3.30.720.100">
    <property type="match status" value="1"/>
</dbReference>
<keyword evidence="3" id="KW-1185">Reference proteome</keyword>
<evidence type="ECO:0000313" key="2">
    <source>
        <dbReference type="EMBL" id="RNI33849.1"/>
    </source>
</evidence>
<gene>
    <name evidence="2" type="ORF">EFY79_17860</name>
</gene>
<dbReference type="OrthoDB" id="9806473at2"/>
<dbReference type="Gene3D" id="3.10.180.10">
    <property type="entry name" value="2,3-Dihydroxybiphenyl 1,2-Dioxygenase, domain 1"/>
    <property type="match status" value="1"/>
</dbReference>
<name>A0A3M9N7U7_9BACT</name>
<comment type="caution">
    <text evidence="2">The sequence shown here is derived from an EMBL/GenBank/DDBJ whole genome shotgun (WGS) entry which is preliminary data.</text>
</comment>
<sequence>MNNQLYPCLWFDGKAKEAATFYSSVFDNSKIISENPIVVMFELDGVLFMGLNGGPTFKINPSISFFVFCESEEEVEQKWKLLSEGGGVMMALDKYPWNDKYGWCADKYGVNWQLMLGPDAKQKIVPSFMFTQGQSGKAGEAINFYTSLFENSEIQLINRYGKGEGDVEGNINHARFTLNGQEFAGMESSLPHQFTFNEGVSIVVPCDNQEEIDFYWNKLTEGGEESQCGWLKDKYGVSWQIVPAMLGKLINDPEKSKRVMDVVMKSVKFNISELENA</sequence>
<dbReference type="Gene3D" id="3.30.720.110">
    <property type="match status" value="1"/>
</dbReference>
<organism evidence="2 3">
    <name type="scientific">Hanamia caeni</name>
    <dbReference type="NCBI Taxonomy" id="2294116"/>
    <lineage>
        <taxon>Bacteria</taxon>
        <taxon>Pseudomonadati</taxon>
        <taxon>Bacteroidota</taxon>
        <taxon>Chitinophagia</taxon>
        <taxon>Chitinophagales</taxon>
        <taxon>Chitinophagaceae</taxon>
        <taxon>Hanamia</taxon>
    </lineage>
</organism>
<proteinExistence type="predicted"/>
<dbReference type="PANTHER" id="PTHR33990">
    <property type="entry name" value="PROTEIN YJDN-RELATED"/>
    <property type="match status" value="1"/>
</dbReference>
<dbReference type="AlphaFoldDB" id="A0A3M9N7U7"/>
<dbReference type="InterPro" id="IPR029068">
    <property type="entry name" value="Glyas_Bleomycin-R_OHBP_Dase"/>
</dbReference>
<dbReference type="SUPFAM" id="SSF54593">
    <property type="entry name" value="Glyoxalase/Bleomycin resistance protein/Dihydroxybiphenyl dioxygenase"/>
    <property type="match status" value="2"/>
</dbReference>
<dbReference type="InterPro" id="IPR028973">
    <property type="entry name" value="PhnB-like"/>
</dbReference>
<accession>A0A3M9N7U7</accession>
<feature type="domain" description="PhnB-like" evidence="1">
    <location>
        <begin position="122"/>
        <end position="242"/>
    </location>
</feature>
<evidence type="ECO:0000259" key="1">
    <source>
        <dbReference type="Pfam" id="PF06983"/>
    </source>
</evidence>